<dbReference type="Proteomes" id="UP000188879">
    <property type="component" value="Unassembled WGS sequence"/>
</dbReference>
<dbReference type="EMBL" id="MLCO01000422">
    <property type="protein sequence ID" value="ONG44594.1"/>
    <property type="molecule type" value="Genomic_DNA"/>
</dbReference>
<accession>A0A1V2GTV7</accession>
<feature type="domain" description="Response regulatory" evidence="4">
    <location>
        <begin position="2"/>
        <end position="116"/>
    </location>
</feature>
<dbReference type="InterPro" id="IPR001789">
    <property type="entry name" value="Sig_transdc_resp-reg_receiver"/>
</dbReference>
<evidence type="ECO:0000313" key="7">
    <source>
        <dbReference type="Proteomes" id="UP000188879"/>
    </source>
</evidence>
<feature type="non-terminal residue" evidence="6">
    <location>
        <position position="181"/>
    </location>
</feature>
<evidence type="ECO:0000256" key="1">
    <source>
        <dbReference type="ARBA" id="ARBA00023125"/>
    </source>
</evidence>
<feature type="modified residue" description="4-aspartylphosphate" evidence="2">
    <location>
        <position position="51"/>
    </location>
</feature>
<dbReference type="PROSITE" id="PS51755">
    <property type="entry name" value="OMPR_PHOB"/>
    <property type="match status" value="1"/>
</dbReference>
<dbReference type="AlphaFoldDB" id="A0A1V2GTV7"/>
<dbReference type="Gene3D" id="3.40.50.2300">
    <property type="match status" value="1"/>
</dbReference>
<feature type="DNA-binding region" description="OmpR/PhoB-type" evidence="3">
    <location>
        <begin position="124"/>
        <end position="181"/>
    </location>
</feature>
<dbReference type="RefSeq" id="WP_076960509.1">
    <property type="nucleotide sequence ID" value="NZ_MLCO01000422.1"/>
</dbReference>
<name>A0A1V2GTV7_9PROT</name>
<dbReference type="GO" id="GO:0000156">
    <property type="term" value="F:phosphorelay response regulator activity"/>
    <property type="evidence" value="ECO:0007669"/>
    <property type="project" value="TreeGrafter"/>
</dbReference>
<dbReference type="Pfam" id="PF00072">
    <property type="entry name" value="Response_reg"/>
    <property type="match status" value="1"/>
</dbReference>
<dbReference type="InterPro" id="IPR011006">
    <property type="entry name" value="CheY-like_superfamily"/>
</dbReference>
<protein>
    <submittedName>
        <fullName evidence="6">DNA-binding response regulator</fullName>
    </submittedName>
</protein>
<dbReference type="PROSITE" id="PS50110">
    <property type="entry name" value="RESPONSE_REGULATORY"/>
    <property type="match status" value="1"/>
</dbReference>
<dbReference type="OrthoDB" id="9802426at2"/>
<keyword evidence="2" id="KW-0597">Phosphoprotein</keyword>
<proteinExistence type="predicted"/>
<dbReference type="GO" id="GO:0006355">
    <property type="term" value="P:regulation of DNA-templated transcription"/>
    <property type="evidence" value="ECO:0007669"/>
    <property type="project" value="InterPro"/>
</dbReference>
<evidence type="ECO:0000256" key="3">
    <source>
        <dbReference type="PROSITE-ProRule" id="PRU01091"/>
    </source>
</evidence>
<dbReference type="GO" id="GO:0000976">
    <property type="term" value="F:transcription cis-regulatory region binding"/>
    <property type="evidence" value="ECO:0007669"/>
    <property type="project" value="TreeGrafter"/>
</dbReference>
<gene>
    <name evidence="6" type="ORF">BKE38_28055</name>
</gene>
<feature type="domain" description="OmpR/PhoB-type" evidence="5">
    <location>
        <begin position="124"/>
        <end position="181"/>
    </location>
</feature>
<dbReference type="GO" id="GO:0005829">
    <property type="term" value="C:cytosol"/>
    <property type="evidence" value="ECO:0007669"/>
    <property type="project" value="TreeGrafter"/>
</dbReference>
<reference evidence="6 7" key="1">
    <citation type="submission" date="2016-10" db="EMBL/GenBank/DDBJ databases">
        <title>Draft Genome sequence of Roseomonas sp. strain M3.</title>
        <authorList>
            <person name="Subhash Y."/>
            <person name="Lee S."/>
        </authorList>
    </citation>
    <scope>NUCLEOTIDE SEQUENCE [LARGE SCALE GENOMIC DNA]</scope>
    <source>
        <strain evidence="6 7">M3</strain>
    </source>
</reference>
<evidence type="ECO:0000259" key="4">
    <source>
        <dbReference type="PROSITE" id="PS50110"/>
    </source>
</evidence>
<evidence type="ECO:0000313" key="6">
    <source>
        <dbReference type="EMBL" id="ONG44594.1"/>
    </source>
</evidence>
<keyword evidence="7" id="KW-1185">Reference proteome</keyword>
<dbReference type="PANTHER" id="PTHR48111:SF36">
    <property type="entry name" value="TRANSCRIPTIONAL REGULATORY PROTEIN CUTR"/>
    <property type="match status" value="1"/>
</dbReference>
<dbReference type="InterPro" id="IPR036388">
    <property type="entry name" value="WH-like_DNA-bd_sf"/>
</dbReference>
<dbReference type="PANTHER" id="PTHR48111">
    <property type="entry name" value="REGULATOR OF RPOS"/>
    <property type="match status" value="1"/>
</dbReference>
<sequence>MRILLTEDDPRLAGLLATGLERAGWAVDHVASAAEAEAALASIGYQALLLDLGLPDGDGIDLLRSLRRRDPRLPVLLLTARARLTERVAGLNAGADDYLIKPVALEEVVARIAAACRRAAVPAATLLTLGRLCLEPATRRLTVDGVIQPLPRREMMVLELLMRAPENFVAKPRLETALSNF</sequence>
<evidence type="ECO:0000256" key="2">
    <source>
        <dbReference type="PROSITE-ProRule" id="PRU00169"/>
    </source>
</evidence>
<comment type="caution">
    <text evidence="6">The sequence shown here is derived from an EMBL/GenBank/DDBJ whole genome shotgun (WGS) entry which is preliminary data.</text>
</comment>
<evidence type="ECO:0000259" key="5">
    <source>
        <dbReference type="PROSITE" id="PS51755"/>
    </source>
</evidence>
<dbReference type="InterPro" id="IPR001867">
    <property type="entry name" value="OmpR/PhoB-type_DNA-bd"/>
</dbReference>
<dbReference type="SMART" id="SM00448">
    <property type="entry name" value="REC"/>
    <property type="match status" value="1"/>
</dbReference>
<dbReference type="GO" id="GO:0032993">
    <property type="term" value="C:protein-DNA complex"/>
    <property type="evidence" value="ECO:0007669"/>
    <property type="project" value="TreeGrafter"/>
</dbReference>
<dbReference type="InterPro" id="IPR039420">
    <property type="entry name" value="WalR-like"/>
</dbReference>
<dbReference type="Gene3D" id="1.10.10.10">
    <property type="entry name" value="Winged helix-like DNA-binding domain superfamily/Winged helix DNA-binding domain"/>
    <property type="match status" value="1"/>
</dbReference>
<keyword evidence="1 3" id="KW-0238">DNA-binding</keyword>
<dbReference type="SUPFAM" id="SSF52172">
    <property type="entry name" value="CheY-like"/>
    <property type="match status" value="1"/>
</dbReference>
<organism evidence="6 7">
    <name type="scientific">Teichococcus deserti</name>
    <dbReference type="NCBI Taxonomy" id="1817963"/>
    <lineage>
        <taxon>Bacteria</taxon>
        <taxon>Pseudomonadati</taxon>
        <taxon>Pseudomonadota</taxon>
        <taxon>Alphaproteobacteria</taxon>
        <taxon>Acetobacterales</taxon>
        <taxon>Roseomonadaceae</taxon>
        <taxon>Roseomonas</taxon>
    </lineage>
</organism>